<evidence type="ECO:0000313" key="3">
    <source>
        <dbReference type="Proteomes" id="UP000763484"/>
    </source>
</evidence>
<accession>A0A8T3UX40</accession>
<gene>
    <name evidence="2" type="ORF">IHE50_01195</name>
</gene>
<protein>
    <recommendedName>
        <fullName evidence="1">C2H2-type domain-containing protein</fullName>
    </recommendedName>
</protein>
<reference evidence="2 3" key="1">
    <citation type="submission" date="2020-09" db="EMBL/GenBank/DDBJ databases">
        <title>Genomic characterization of a novel Parvarchaeota family in acid mine drainage sediments.</title>
        <authorList>
            <person name="Luo Z.-H."/>
        </authorList>
    </citation>
    <scope>NUCLEOTIDE SEQUENCE [LARGE SCALE GENOMIC DNA]</scope>
    <source>
        <strain evidence="2">TL1-5_bins.178</strain>
    </source>
</reference>
<evidence type="ECO:0000259" key="1">
    <source>
        <dbReference type="PROSITE" id="PS00028"/>
    </source>
</evidence>
<dbReference type="InterPro" id="IPR013087">
    <property type="entry name" value="Znf_C2H2_type"/>
</dbReference>
<name>A0A8T3UX40_9ARCH</name>
<proteinExistence type="predicted"/>
<dbReference type="PROSITE" id="PS00028">
    <property type="entry name" value="ZINC_FINGER_C2H2_1"/>
    <property type="match status" value="1"/>
</dbReference>
<evidence type="ECO:0000313" key="2">
    <source>
        <dbReference type="EMBL" id="MBE5728017.1"/>
    </source>
</evidence>
<sequence>MERQEKLKGSELFKKFISNFNDLNEPGGVYSTIFYSTLELLREAVNCYENHHYIATAALCRTIIDKSIFTVITTVTLPEDRSFICSICGNKIVGFSNLNNHCLEHKQTKQYWFEIENYLESQDISVNPKYYSDEWGDRKKGNIIQKGLKEMSIERRLLTREQAEEVSKKIRTVGNKNLHPEKAAEEWIGFLKENQENLTKLSKGEDTHLKPKFPIKEDEAYGVLTETMKFLEIIIRNYLKRKKPGLDYNVLGLL</sequence>
<dbReference type="EMBL" id="JADFAQ010000018">
    <property type="protein sequence ID" value="MBE5728017.1"/>
    <property type="molecule type" value="Genomic_DNA"/>
</dbReference>
<organism evidence="2 3">
    <name type="scientific">Candidatus Acidifodinimicrobium mancum</name>
    <dbReference type="NCBI Taxonomy" id="2898728"/>
    <lineage>
        <taxon>Archaea</taxon>
        <taxon>Candidatus Parvarchaeota</taxon>
        <taxon>Candidatus Acidifodinimicrobiaceae</taxon>
        <taxon>Candidatus Acidifodinimicrobium</taxon>
    </lineage>
</organism>
<comment type="caution">
    <text evidence="2">The sequence shown here is derived from an EMBL/GenBank/DDBJ whole genome shotgun (WGS) entry which is preliminary data.</text>
</comment>
<dbReference type="Proteomes" id="UP000763484">
    <property type="component" value="Unassembled WGS sequence"/>
</dbReference>
<dbReference type="AlphaFoldDB" id="A0A8T3UX40"/>
<feature type="domain" description="C2H2-type" evidence="1">
    <location>
        <begin position="85"/>
        <end position="105"/>
    </location>
</feature>